<dbReference type="eggNOG" id="COG2091">
    <property type="taxonomic scope" value="Bacteria"/>
</dbReference>
<accession>K8EMA6</accession>
<dbReference type="AlphaFoldDB" id="K8EMA6"/>
<dbReference type="RefSeq" id="WP_015077929.1">
    <property type="nucleotide sequence ID" value="NC_019425.2"/>
</dbReference>
<dbReference type="GO" id="GO:0000287">
    <property type="term" value="F:magnesium ion binding"/>
    <property type="evidence" value="ECO:0007669"/>
    <property type="project" value="InterPro"/>
</dbReference>
<dbReference type="EMBL" id="HE999757">
    <property type="protein sequence ID" value="CCO13043.2"/>
    <property type="molecule type" value="Genomic_DNA"/>
</dbReference>
<dbReference type="HOGENOM" id="CLU_1304239_0_0_9"/>
<keyword evidence="2 4" id="KW-0808">Transferase</keyword>
<evidence type="ECO:0000256" key="2">
    <source>
        <dbReference type="ARBA" id="ARBA00022679"/>
    </source>
</evidence>
<proteinExistence type="inferred from homology"/>
<dbReference type="KEGG" id="cml:BN424_3638"/>
<dbReference type="InterPro" id="IPR037143">
    <property type="entry name" value="4-PPantetheinyl_Trfase_dom_sf"/>
</dbReference>
<dbReference type="InterPro" id="IPR050559">
    <property type="entry name" value="P-Pant_transferase_sf"/>
</dbReference>
<comment type="similarity">
    <text evidence="1">Belongs to the P-Pant transferase superfamily. Gsp/Sfp/HetI/AcpT family.</text>
</comment>
<organism evidence="4 5">
    <name type="scientific">Carnobacterium maltaromaticum LMA28</name>
    <dbReference type="NCBI Taxonomy" id="1234679"/>
    <lineage>
        <taxon>Bacteria</taxon>
        <taxon>Bacillati</taxon>
        <taxon>Bacillota</taxon>
        <taxon>Bacilli</taxon>
        <taxon>Lactobacillales</taxon>
        <taxon>Carnobacteriaceae</taxon>
        <taxon>Carnobacterium</taxon>
    </lineage>
</organism>
<dbReference type="Proteomes" id="UP000000212">
    <property type="component" value="Chromosome"/>
</dbReference>
<dbReference type="Pfam" id="PF01648">
    <property type="entry name" value="ACPS"/>
    <property type="match status" value="1"/>
</dbReference>
<evidence type="ECO:0000256" key="1">
    <source>
        <dbReference type="ARBA" id="ARBA00010990"/>
    </source>
</evidence>
<feature type="domain" description="4'-phosphopantetheinyl transferase" evidence="3">
    <location>
        <begin position="104"/>
        <end position="183"/>
    </location>
</feature>
<dbReference type="SUPFAM" id="SSF56214">
    <property type="entry name" value="4'-phosphopantetheinyl transferase"/>
    <property type="match status" value="2"/>
</dbReference>
<dbReference type="Gene3D" id="3.90.470.20">
    <property type="entry name" value="4'-phosphopantetheinyl transferase domain"/>
    <property type="match status" value="2"/>
</dbReference>
<dbReference type="InterPro" id="IPR008278">
    <property type="entry name" value="4-PPantetheinyl_Trfase_dom"/>
</dbReference>
<dbReference type="STRING" id="1234679.BN424_3638"/>
<dbReference type="PANTHER" id="PTHR12215">
    <property type="entry name" value="PHOSPHOPANTETHEINE TRANSFERASE"/>
    <property type="match status" value="1"/>
</dbReference>
<sequence>MEHTEVYILQVEKYSDLRVKDFHQDICECRMRYCLKYRNKKDIVNSMIASVLIKYALISCYGISGTPCITIKSKGCPVIKKENIFVSISHCEDTIAVALCKNKIGIDIESIFKVTDEIITEFMTKSELESYFSSDIKPIFRTLIWTKKESYSKFLGVGFYKNPKEINISSLNKSNFFSTLKNEKILTVYASLPIKIRTVRLDEILKFMDKRRGPNE</sequence>
<dbReference type="GO" id="GO:0005829">
    <property type="term" value="C:cytosol"/>
    <property type="evidence" value="ECO:0007669"/>
    <property type="project" value="TreeGrafter"/>
</dbReference>
<keyword evidence="5" id="KW-1185">Reference proteome</keyword>
<evidence type="ECO:0000259" key="3">
    <source>
        <dbReference type="Pfam" id="PF01648"/>
    </source>
</evidence>
<evidence type="ECO:0000313" key="4">
    <source>
        <dbReference type="EMBL" id="CCO13043.2"/>
    </source>
</evidence>
<dbReference type="GO" id="GO:0008897">
    <property type="term" value="F:holo-[acyl-carrier-protein] synthase activity"/>
    <property type="evidence" value="ECO:0007669"/>
    <property type="project" value="InterPro"/>
</dbReference>
<evidence type="ECO:0000313" key="5">
    <source>
        <dbReference type="Proteomes" id="UP000000212"/>
    </source>
</evidence>
<protein>
    <submittedName>
        <fullName evidence="4">4'-phosphopantetheinyl transferase superfamily protein</fullName>
    </submittedName>
</protein>
<reference evidence="5" key="1">
    <citation type="journal article" date="2013" name="Genome Announc.">
        <title>Complete Chromosome Sequence of Carnobacterium maltaromaticum LMA 28.</title>
        <authorList>
            <person name="Cailliez-Grimal C."/>
            <person name="Chaillou S."/>
            <person name="Anba-Mondoloni J."/>
            <person name="Loux V."/>
            <person name="Afzal M.I."/>
            <person name="Rahman A."/>
            <person name="Kergourlay G."/>
            <person name="Champomier-Verges M.C."/>
            <person name="Zagorec M."/>
            <person name="Dalgaard P."/>
            <person name="Leisner J.J."/>
            <person name="Prevost H."/>
            <person name="Revol-Junelles A.M."/>
            <person name="Borges F."/>
        </authorList>
    </citation>
    <scope>NUCLEOTIDE SEQUENCE</scope>
    <source>
        <strain evidence="5">LMA28</strain>
    </source>
</reference>
<gene>
    <name evidence="4" type="ORF">BN424_3638</name>
</gene>
<name>K8EMA6_CARML</name>
<dbReference type="OrthoDB" id="9808281at2"/>
<dbReference type="GO" id="GO:0019878">
    <property type="term" value="P:lysine biosynthetic process via aminoadipic acid"/>
    <property type="evidence" value="ECO:0007669"/>
    <property type="project" value="TreeGrafter"/>
</dbReference>
<dbReference type="PANTHER" id="PTHR12215:SF10">
    <property type="entry name" value="L-AMINOADIPATE-SEMIALDEHYDE DEHYDROGENASE-PHOSPHOPANTETHEINYL TRANSFERASE"/>
    <property type="match status" value="1"/>
</dbReference>